<evidence type="ECO:0000313" key="2">
    <source>
        <dbReference type="Proteomes" id="UP000652761"/>
    </source>
</evidence>
<dbReference type="AlphaFoldDB" id="A0A843X5F1"/>
<dbReference type="Proteomes" id="UP000652761">
    <property type="component" value="Unassembled WGS sequence"/>
</dbReference>
<keyword evidence="2" id="KW-1185">Reference proteome</keyword>
<comment type="caution">
    <text evidence="1">The sequence shown here is derived from an EMBL/GenBank/DDBJ whole genome shotgun (WGS) entry which is preliminary data.</text>
</comment>
<proteinExistence type="predicted"/>
<organism evidence="1 2">
    <name type="scientific">Colocasia esculenta</name>
    <name type="common">Wild taro</name>
    <name type="synonym">Arum esculentum</name>
    <dbReference type="NCBI Taxonomy" id="4460"/>
    <lineage>
        <taxon>Eukaryota</taxon>
        <taxon>Viridiplantae</taxon>
        <taxon>Streptophyta</taxon>
        <taxon>Embryophyta</taxon>
        <taxon>Tracheophyta</taxon>
        <taxon>Spermatophyta</taxon>
        <taxon>Magnoliopsida</taxon>
        <taxon>Liliopsida</taxon>
        <taxon>Araceae</taxon>
        <taxon>Aroideae</taxon>
        <taxon>Colocasieae</taxon>
        <taxon>Colocasia</taxon>
    </lineage>
</organism>
<protein>
    <submittedName>
        <fullName evidence="1">Uncharacterized protein</fullName>
    </submittedName>
</protein>
<evidence type="ECO:0000313" key="1">
    <source>
        <dbReference type="EMBL" id="MQM13385.1"/>
    </source>
</evidence>
<reference evidence="1" key="1">
    <citation type="submission" date="2017-07" db="EMBL/GenBank/DDBJ databases">
        <title>Taro Niue Genome Assembly and Annotation.</title>
        <authorList>
            <person name="Atibalentja N."/>
            <person name="Keating K."/>
            <person name="Fields C.J."/>
        </authorList>
    </citation>
    <scope>NUCLEOTIDE SEQUENCE</scope>
    <source>
        <strain evidence="1">Niue_2</strain>
        <tissue evidence="1">Leaf</tissue>
    </source>
</reference>
<name>A0A843X5F1_COLES</name>
<accession>A0A843X5F1</accession>
<dbReference type="EMBL" id="NMUH01005672">
    <property type="protein sequence ID" value="MQM13385.1"/>
    <property type="molecule type" value="Genomic_DNA"/>
</dbReference>
<gene>
    <name evidence="1" type="ORF">Taro_046310</name>
</gene>
<sequence length="137" mass="15672">MAYGMIYNNGFICILPISWASGGCDKLLNLSSATFCVVHLKFILMDRKCANASTLFVTAHAYGLRPLALPFPSSFFFNRYRCLNDFWNKLQIMPACMVFFFLDFYTNTELLLKFTASFRYHTFLRGPLDGSTPIQSD</sequence>